<feature type="transmembrane region" description="Helical" evidence="10">
    <location>
        <begin position="299"/>
        <end position="328"/>
    </location>
</feature>
<keyword evidence="2" id="KW-0050">Antiport</keyword>
<dbReference type="RefSeq" id="WP_121443886.1">
    <property type="nucleotide sequence ID" value="NZ_RBIJ01000001.1"/>
</dbReference>
<keyword evidence="8" id="KW-0739">Sodium transport</keyword>
<evidence type="ECO:0000256" key="10">
    <source>
        <dbReference type="SAM" id="Phobius"/>
    </source>
</evidence>
<gene>
    <name evidence="11" type="ORF">C7438_0662</name>
</gene>
<sequence>MGRAFRRTHQIFRDYAGPLLIGLGVALIWANLFPASYELWMQTPWIDLPGVGRVSWEWLVNDVFMTFFFGVVTAHVVSTFARLGSMRDVVAYAFTPFLAMTFGVVFPAGLYLAAVFFLGHPEWARGFGIVTATDIALAWLGARIALGARHPAISFLLLVAIGDDIVSMLVIAFFYPRPDRNFIPEALLWVLGAIVVARLLSRTFPEQWVFTTLVAGCLSWYGLFHAGLHPALALVPIVPFLPFSSIPTIGSGDPSSNASPSTSEEKVGLRGDVSKMPGEGDSPLERFARSLSGPVDDGLFLFALANGGVAFSHVGVLSGVIALSLLFGKVAGIYAAGRLTEAVGWLRAVGFNRFSLFLIALSSASGLTVSLFVADAAFAHDFALKSEAKAGALFSLAFVALAAFLGRFRNSGCRDLPADDREGT</sequence>
<dbReference type="Proteomes" id="UP000267019">
    <property type="component" value="Unassembled WGS sequence"/>
</dbReference>
<keyword evidence="3" id="KW-1003">Cell membrane</keyword>
<feature type="region of interest" description="Disordered" evidence="9">
    <location>
        <begin position="251"/>
        <end position="281"/>
    </location>
</feature>
<evidence type="ECO:0000256" key="3">
    <source>
        <dbReference type="ARBA" id="ARBA00022475"/>
    </source>
</evidence>
<feature type="compositionally biased region" description="Basic and acidic residues" evidence="9">
    <location>
        <begin position="263"/>
        <end position="273"/>
    </location>
</feature>
<comment type="caution">
    <text evidence="11">The sequence shown here is derived from an EMBL/GenBank/DDBJ whole genome shotgun (WGS) entry which is preliminary data.</text>
</comment>
<dbReference type="GO" id="GO:0006885">
    <property type="term" value="P:regulation of pH"/>
    <property type="evidence" value="ECO:0007669"/>
    <property type="project" value="InterPro"/>
</dbReference>
<dbReference type="OrthoDB" id="9808135at2"/>
<feature type="transmembrane region" description="Helical" evidence="10">
    <location>
        <begin position="356"/>
        <end position="378"/>
    </location>
</feature>
<feature type="transmembrane region" description="Helical" evidence="10">
    <location>
        <begin position="154"/>
        <end position="176"/>
    </location>
</feature>
<feature type="compositionally biased region" description="Polar residues" evidence="9">
    <location>
        <begin position="251"/>
        <end position="262"/>
    </location>
</feature>
<dbReference type="EMBL" id="RBIJ01000001">
    <property type="protein sequence ID" value="RKQ89007.1"/>
    <property type="molecule type" value="Genomic_DNA"/>
</dbReference>
<keyword evidence="2" id="KW-0813">Transport</keyword>
<feature type="transmembrane region" description="Helical" evidence="10">
    <location>
        <begin position="208"/>
        <end position="228"/>
    </location>
</feature>
<dbReference type="PANTHER" id="PTHR30341">
    <property type="entry name" value="SODIUM ION/PROTON ANTIPORTER NHAA-RELATED"/>
    <property type="match status" value="1"/>
</dbReference>
<keyword evidence="7 10" id="KW-0472">Membrane</keyword>
<keyword evidence="5 10" id="KW-1133">Transmembrane helix</keyword>
<evidence type="ECO:0000256" key="7">
    <source>
        <dbReference type="ARBA" id="ARBA00023136"/>
    </source>
</evidence>
<evidence type="ECO:0000313" key="12">
    <source>
        <dbReference type="Proteomes" id="UP000267019"/>
    </source>
</evidence>
<dbReference type="PANTHER" id="PTHR30341:SF0">
    <property type="entry name" value="NA(+)_H(+) ANTIPORTER NHAA"/>
    <property type="match status" value="1"/>
</dbReference>
<keyword evidence="4 10" id="KW-0812">Transmembrane</keyword>
<evidence type="ECO:0000256" key="9">
    <source>
        <dbReference type="SAM" id="MobiDB-lite"/>
    </source>
</evidence>
<proteinExistence type="predicted"/>
<feature type="transmembrane region" description="Helical" evidence="10">
    <location>
        <begin position="182"/>
        <end position="201"/>
    </location>
</feature>
<feature type="transmembrane region" description="Helical" evidence="10">
    <location>
        <begin position="12"/>
        <end position="32"/>
    </location>
</feature>
<comment type="subcellular location">
    <subcellularLocation>
        <location evidence="1">Cell inner membrane</location>
        <topology evidence="1">Multi-pass membrane protein</topology>
    </subcellularLocation>
</comment>
<organism evidence="11 12">
    <name type="scientific">Brockia lithotrophica</name>
    <dbReference type="NCBI Taxonomy" id="933949"/>
    <lineage>
        <taxon>Bacteria</taxon>
        <taxon>Bacillati</taxon>
        <taxon>Bacillota</taxon>
        <taxon>Bacilli</taxon>
        <taxon>Bacillales</taxon>
        <taxon>Bacillales Family X. Incertae Sedis</taxon>
        <taxon>Brockia</taxon>
    </lineage>
</organism>
<dbReference type="AlphaFoldDB" id="A0A660L4Z7"/>
<keyword evidence="12" id="KW-1185">Reference proteome</keyword>
<accession>A0A660L4Z7</accession>
<dbReference type="Pfam" id="PF06965">
    <property type="entry name" value="Na_H_antiport_1"/>
    <property type="match status" value="1"/>
</dbReference>
<keyword evidence="6" id="KW-0915">Sodium</keyword>
<reference evidence="11 12" key="1">
    <citation type="submission" date="2018-10" db="EMBL/GenBank/DDBJ databases">
        <title>Genomic Encyclopedia of Type Strains, Phase IV (KMG-IV): sequencing the most valuable type-strain genomes for metagenomic binning, comparative biology and taxonomic classification.</title>
        <authorList>
            <person name="Goeker M."/>
        </authorList>
    </citation>
    <scope>NUCLEOTIDE SEQUENCE [LARGE SCALE GENOMIC DNA]</scope>
    <source>
        <strain evidence="11 12">DSM 22653</strain>
    </source>
</reference>
<feature type="transmembrane region" description="Helical" evidence="10">
    <location>
        <begin position="58"/>
        <end position="77"/>
    </location>
</feature>
<evidence type="ECO:0000256" key="8">
    <source>
        <dbReference type="ARBA" id="ARBA00023201"/>
    </source>
</evidence>
<evidence type="ECO:0000256" key="5">
    <source>
        <dbReference type="ARBA" id="ARBA00022989"/>
    </source>
</evidence>
<feature type="transmembrane region" description="Helical" evidence="10">
    <location>
        <begin position="123"/>
        <end position="142"/>
    </location>
</feature>
<dbReference type="GO" id="GO:0005886">
    <property type="term" value="C:plasma membrane"/>
    <property type="evidence" value="ECO:0007669"/>
    <property type="project" value="UniProtKB-SubCell"/>
</dbReference>
<evidence type="ECO:0000256" key="1">
    <source>
        <dbReference type="ARBA" id="ARBA00004429"/>
    </source>
</evidence>
<feature type="transmembrane region" description="Helical" evidence="10">
    <location>
        <begin position="390"/>
        <end position="408"/>
    </location>
</feature>
<protein>
    <submittedName>
        <fullName evidence="11">Sodium/proton antiporter (NhaA family)</fullName>
    </submittedName>
</protein>
<evidence type="ECO:0000256" key="2">
    <source>
        <dbReference type="ARBA" id="ARBA00022449"/>
    </source>
</evidence>
<evidence type="ECO:0000256" key="6">
    <source>
        <dbReference type="ARBA" id="ARBA00023053"/>
    </source>
</evidence>
<dbReference type="InterPro" id="IPR004670">
    <property type="entry name" value="NhaA"/>
</dbReference>
<evidence type="ECO:0000256" key="4">
    <source>
        <dbReference type="ARBA" id="ARBA00022692"/>
    </source>
</evidence>
<name>A0A660L4Z7_9BACL</name>
<keyword evidence="8" id="KW-0406">Ion transport</keyword>
<dbReference type="GO" id="GO:0015385">
    <property type="term" value="F:sodium:proton antiporter activity"/>
    <property type="evidence" value="ECO:0007669"/>
    <property type="project" value="TreeGrafter"/>
</dbReference>
<evidence type="ECO:0000313" key="11">
    <source>
        <dbReference type="EMBL" id="RKQ89007.1"/>
    </source>
</evidence>
<dbReference type="Gene3D" id="1.20.1530.10">
    <property type="entry name" value="Na+/H+ antiporter like domain"/>
    <property type="match status" value="1"/>
</dbReference>
<dbReference type="InterPro" id="IPR023171">
    <property type="entry name" value="Na/H_antiporter_dom_sf"/>
</dbReference>
<feature type="transmembrane region" description="Helical" evidence="10">
    <location>
        <begin position="89"/>
        <end position="117"/>
    </location>
</feature>